<keyword evidence="1" id="KW-1133">Transmembrane helix</keyword>
<protein>
    <submittedName>
        <fullName evidence="2">Uncharacterized protein</fullName>
    </submittedName>
</protein>
<feature type="transmembrane region" description="Helical" evidence="1">
    <location>
        <begin position="12"/>
        <end position="28"/>
    </location>
</feature>
<keyword evidence="1" id="KW-0472">Membrane</keyword>
<dbReference type="EMBL" id="MN740681">
    <property type="protein sequence ID" value="QHS80464.1"/>
    <property type="molecule type" value="Genomic_DNA"/>
</dbReference>
<proteinExistence type="predicted"/>
<reference evidence="2" key="1">
    <citation type="journal article" date="2020" name="Nature">
        <title>Giant virus diversity and host interactions through global metagenomics.</title>
        <authorList>
            <person name="Schulz F."/>
            <person name="Roux S."/>
            <person name="Paez-Espino D."/>
            <person name="Jungbluth S."/>
            <person name="Walsh D.A."/>
            <person name="Denef V.J."/>
            <person name="McMahon K.D."/>
            <person name="Konstantinidis K.T."/>
            <person name="Eloe-Fadrosh E.A."/>
            <person name="Kyrpides N.C."/>
            <person name="Woyke T."/>
        </authorList>
    </citation>
    <scope>NUCLEOTIDE SEQUENCE</scope>
    <source>
        <strain evidence="2">GVMAG-S-1039698-54</strain>
    </source>
</reference>
<evidence type="ECO:0000256" key="1">
    <source>
        <dbReference type="SAM" id="Phobius"/>
    </source>
</evidence>
<dbReference type="AlphaFoldDB" id="A0A6C0AKY0"/>
<name>A0A6C0AKY0_9ZZZZ</name>
<feature type="transmembrane region" description="Helical" evidence="1">
    <location>
        <begin position="48"/>
        <end position="73"/>
    </location>
</feature>
<organism evidence="2">
    <name type="scientific">viral metagenome</name>
    <dbReference type="NCBI Taxonomy" id="1070528"/>
    <lineage>
        <taxon>unclassified sequences</taxon>
        <taxon>metagenomes</taxon>
        <taxon>organismal metagenomes</taxon>
    </lineage>
</organism>
<sequence>MNLFKMMGNKQHHYILAILLAIYILFDMDVPDQVKEMVDSPFGKVVVAVLVISLVYVNPMVGSLGIIAAFVLLNKSTDMTGPVHRHISSEVKKTQHMKAMNTKHPDNLEQSIVSKMLPRSGMLTGSASYKPTLHGLHDAAKI</sequence>
<accession>A0A6C0AKY0</accession>
<keyword evidence="1" id="KW-0812">Transmembrane</keyword>
<evidence type="ECO:0000313" key="2">
    <source>
        <dbReference type="EMBL" id="QHS80464.1"/>
    </source>
</evidence>